<keyword evidence="5 9" id="KW-0798">TonB box</keyword>
<dbReference type="Gene3D" id="2.40.170.20">
    <property type="entry name" value="TonB-dependent receptor, beta-barrel domain"/>
    <property type="match status" value="1"/>
</dbReference>
<dbReference type="InterPro" id="IPR039426">
    <property type="entry name" value="TonB-dep_rcpt-like"/>
</dbReference>
<dbReference type="OrthoDB" id="9768177at2"/>
<dbReference type="Pfam" id="PF00593">
    <property type="entry name" value="TonB_dep_Rec_b-barrel"/>
    <property type="match status" value="1"/>
</dbReference>
<dbReference type="InterPro" id="IPR023996">
    <property type="entry name" value="TonB-dep_OMP_SusC/RagA"/>
</dbReference>
<keyword evidence="6 8" id="KW-0472">Membrane</keyword>
<organism evidence="12 13">
    <name type="scientific">Chitinophaga parva</name>
    <dbReference type="NCBI Taxonomy" id="2169414"/>
    <lineage>
        <taxon>Bacteria</taxon>
        <taxon>Pseudomonadati</taxon>
        <taxon>Bacteroidota</taxon>
        <taxon>Chitinophagia</taxon>
        <taxon>Chitinophagales</taxon>
        <taxon>Chitinophagaceae</taxon>
        <taxon>Chitinophaga</taxon>
    </lineage>
</organism>
<dbReference type="Pfam" id="PF07715">
    <property type="entry name" value="Plug"/>
    <property type="match status" value="1"/>
</dbReference>
<keyword evidence="7 8" id="KW-0998">Cell outer membrane</keyword>
<comment type="caution">
    <text evidence="12">The sequence shown here is derived from an EMBL/GenBank/DDBJ whole genome shotgun (WGS) entry which is preliminary data.</text>
</comment>
<dbReference type="NCBIfam" id="TIGR04056">
    <property type="entry name" value="OMP_RagA_SusC"/>
    <property type="match status" value="1"/>
</dbReference>
<dbReference type="EMBL" id="QCYK01000002">
    <property type="protein sequence ID" value="PUZ26351.1"/>
    <property type="molecule type" value="Genomic_DNA"/>
</dbReference>
<reference evidence="12 13" key="1">
    <citation type="submission" date="2018-04" db="EMBL/GenBank/DDBJ databases">
        <title>Chitinophaga fuyangensis sp. nov., isolated from soil in a chemical factory.</title>
        <authorList>
            <person name="Chen K."/>
        </authorList>
    </citation>
    <scope>NUCLEOTIDE SEQUENCE [LARGE SCALE GENOMIC DNA]</scope>
    <source>
        <strain evidence="12 13">LY-1</strain>
    </source>
</reference>
<dbReference type="PROSITE" id="PS52016">
    <property type="entry name" value="TONB_DEPENDENT_REC_3"/>
    <property type="match status" value="1"/>
</dbReference>
<evidence type="ECO:0000259" key="11">
    <source>
        <dbReference type="Pfam" id="PF07715"/>
    </source>
</evidence>
<sequence length="1183" mass="130751">MQKTAYRSRPGLPCRLATKIVRIMKLTSVLLLVLCLHVSATTFSQGITFSGKGVSLEKVFSEIKHQTGYVVWGKSELLHNAHPVTLSAKQMPLTDFLDVLLQDQSIRYKIAGNTIMLFGKHEAEAGAEAPLVLTPVTGRVTDSLGGTLIGATVTNLDTHQSTMTNTAGEFTVEAAAGHTLRISFVGYGSREIVVTAGMVQAKRVGNIGLSLSTSNLAALNVSANTGYQNIPKERATGAFGIVTEKTLSTRLETNVLDRLEGTVPGLFMNNGGVNIRGLATLYGNQAPLYVVDGFPYEGDINFINPSDVVNVTVMKDAAAASIYGTRAANGVISITTRSGGNHKTKVNFSSSIMITPVPDEGKLHFLDSKEMVDLQQEYFNIWHPSYTESTQRSRTPGAITALYNAEQGIITQQQLDSTLNSLRQANGPQQWKDLYSRQSARQRYALSVDGGNDIQQYNLSMNYTGSRGNGLRSGDQQVNIGLKEKVKVFKWLDADAGIATNLTKGTFMTLDPTSMYLNMPYEVLKNPDGSYASFTQPKSEYEIQRLKSLGLYDETYNPLLEMNQSFPVYSSNYFRLQGGFTVKFMPGLNLDIKYQTERGTGYNKTYYTANSYYVKSMINDATQIVDGQITRNVPDGGQVAETRSDSHSYTARAQLNFDRKFGSRHRITALAGGERRDIVSASTSVFRMGYSDNNLQFLPVDQIALGSLKGTESLTNTFSLQYNNNNNFSYGEDRYISGYGNIGYTYNDKYNLTGSVRVDNSNLFGTDPRYRYLPLWSAGASWHIMQEDFLKEVAWLNNLTLRTTYGLGGNVARTVGPYLQAQSSFFLEGGATATDIIYPPNKSLRWEKTASTNIGLDFAVLQNRISGSVDYYIRHTTDLLGQRATDPTNAFPSALINYGAMTNKGFELALNTVNVRGRTFNWSSNLALSINHNKMTRIDTRTPDIYGMTNGYGVDVVGKPMDALYSFRYAGLDPTNGSEMVYDASGKVVKNYDSNGNIVSNMTDVNGLVYSGTLRPKYTIGFTNSVSWKQLTLNVILVANGGNALRDVVGVQSYYNITFNQDSRVKNFWRKPGDEKNPSTIPAPDLQGNGGSYFSTMWFAADKNILKADYIKVRDISLMYTLPGSVWQNKFSSARFTLQVQNPFAWFRNGPGIDPEAYYMAAPQMRRTTPIMPTYMAGFDLNF</sequence>
<evidence type="ECO:0000256" key="6">
    <source>
        <dbReference type="ARBA" id="ARBA00023136"/>
    </source>
</evidence>
<dbReference type="SUPFAM" id="SSF56935">
    <property type="entry name" value="Porins"/>
    <property type="match status" value="1"/>
</dbReference>
<evidence type="ECO:0000256" key="4">
    <source>
        <dbReference type="ARBA" id="ARBA00022692"/>
    </source>
</evidence>
<dbReference type="NCBIfam" id="TIGR04057">
    <property type="entry name" value="SusC_RagA_signa"/>
    <property type="match status" value="1"/>
</dbReference>
<feature type="domain" description="TonB-dependent receptor plug" evidence="11">
    <location>
        <begin position="232"/>
        <end position="331"/>
    </location>
</feature>
<evidence type="ECO:0000313" key="13">
    <source>
        <dbReference type="Proteomes" id="UP000244450"/>
    </source>
</evidence>
<keyword evidence="13" id="KW-1185">Reference proteome</keyword>
<evidence type="ECO:0000256" key="2">
    <source>
        <dbReference type="ARBA" id="ARBA00022448"/>
    </source>
</evidence>
<dbReference type="InterPro" id="IPR023997">
    <property type="entry name" value="TonB-dep_OMP_SusC/RagA_CS"/>
</dbReference>
<name>A0A2T7BJ88_9BACT</name>
<keyword evidence="2 8" id="KW-0813">Transport</keyword>
<feature type="domain" description="TonB-dependent receptor-like beta-barrel" evidence="10">
    <location>
        <begin position="597"/>
        <end position="1020"/>
    </location>
</feature>
<protein>
    <submittedName>
        <fullName evidence="12">SusC/RagA family TonB-linked outer membrane protein</fullName>
    </submittedName>
</protein>
<evidence type="ECO:0000256" key="1">
    <source>
        <dbReference type="ARBA" id="ARBA00004571"/>
    </source>
</evidence>
<evidence type="ECO:0000256" key="7">
    <source>
        <dbReference type="ARBA" id="ARBA00023237"/>
    </source>
</evidence>
<evidence type="ECO:0000256" key="8">
    <source>
        <dbReference type="PROSITE-ProRule" id="PRU01360"/>
    </source>
</evidence>
<dbReference type="InterPro" id="IPR036942">
    <property type="entry name" value="Beta-barrel_TonB_sf"/>
</dbReference>
<dbReference type="Gene3D" id="2.170.130.10">
    <property type="entry name" value="TonB-dependent receptor, plug domain"/>
    <property type="match status" value="1"/>
</dbReference>
<dbReference type="InterPro" id="IPR000531">
    <property type="entry name" value="Beta-barrel_TonB"/>
</dbReference>
<proteinExistence type="inferred from homology"/>
<dbReference type="Pfam" id="PF13715">
    <property type="entry name" value="CarbopepD_reg_2"/>
    <property type="match status" value="1"/>
</dbReference>
<dbReference type="Gene3D" id="2.60.40.1120">
    <property type="entry name" value="Carboxypeptidase-like, regulatory domain"/>
    <property type="match status" value="1"/>
</dbReference>
<dbReference type="InterPro" id="IPR012910">
    <property type="entry name" value="Plug_dom"/>
</dbReference>
<dbReference type="AlphaFoldDB" id="A0A2T7BJ88"/>
<gene>
    <name evidence="12" type="ORF">DCC81_19210</name>
</gene>
<keyword evidence="3 8" id="KW-1134">Transmembrane beta strand</keyword>
<evidence type="ECO:0000256" key="3">
    <source>
        <dbReference type="ARBA" id="ARBA00022452"/>
    </source>
</evidence>
<evidence type="ECO:0000313" key="12">
    <source>
        <dbReference type="EMBL" id="PUZ26351.1"/>
    </source>
</evidence>
<dbReference type="Proteomes" id="UP000244450">
    <property type="component" value="Unassembled WGS sequence"/>
</dbReference>
<comment type="similarity">
    <text evidence="8 9">Belongs to the TonB-dependent receptor family.</text>
</comment>
<evidence type="ECO:0000256" key="5">
    <source>
        <dbReference type="ARBA" id="ARBA00023077"/>
    </source>
</evidence>
<evidence type="ECO:0000259" key="10">
    <source>
        <dbReference type="Pfam" id="PF00593"/>
    </source>
</evidence>
<dbReference type="SUPFAM" id="SSF49464">
    <property type="entry name" value="Carboxypeptidase regulatory domain-like"/>
    <property type="match status" value="1"/>
</dbReference>
<comment type="subcellular location">
    <subcellularLocation>
        <location evidence="1 8">Cell outer membrane</location>
        <topology evidence="1 8">Multi-pass membrane protein</topology>
    </subcellularLocation>
</comment>
<dbReference type="InterPro" id="IPR037066">
    <property type="entry name" value="Plug_dom_sf"/>
</dbReference>
<dbReference type="InterPro" id="IPR008969">
    <property type="entry name" value="CarboxyPept-like_regulatory"/>
</dbReference>
<evidence type="ECO:0000256" key="9">
    <source>
        <dbReference type="RuleBase" id="RU003357"/>
    </source>
</evidence>
<accession>A0A2T7BJ88</accession>
<dbReference type="GO" id="GO:0009279">
    <property type="term" value="C:cell outer membrane"/>
    <property type="evidence" value="ECO:0007669"/>
    <property type="project" value="UniProtKB-SubCell"/>
</dbReference>
<keyword evidence="4 8" id="KW-0812">Transmembrane</keyword>